<evidence type="ECO:0000313" key="5">
    <source>
        <dbReference type="WBParaSite" id="TCONS_00010543.p1"/>
    </source>
</evidence>
<keyword evidence="3" id="KW-0472">Membrane</keyword>
<feature type="coiled-coil region" evidence="1">
    <location>
        <begin position="228"/>
        <end position="255"/>
    </location>
</feature>
<reference evidence="5" key="1">
    <citation type="submission" date="2024-02" db="UniProtKB">
        <authorList>
            <consortium name="WormBaseParasite"/>
        </authorList>
    </citation>
    <scope>IDENTIFICATION</scope>
</reference>
<sequence>SGSIRSRLRFCLHSIFFIPIMNMYKITVLFCLQFLVYILNGFTINLIDNPINFKNDVFENFEKSTQNKAANNDSRKNGFKSLSRNCYFSPIQCYLAKSETPEAFHHFNSCKNCKRSKFMVNVGLYPNNMPSYTNEGYFNDVKICWKDSPKAFPVQIKRDLIKSNICAKFIREMDLEKSSPKKPEDSPLHFRSKLLLPRRNNIVGVSEDSQESPKSRARKRLRSISKFYEKISEIHKDNEENLKKDEENKESEEKSLCLIEMPKAKLVEQLNVTVSQDTFISELQKKDQVTSTPKISIGDDKGNHTVCRTLFSPSNVKISTVEKNNKLCTKERNLSQSENLINSFDTRVKINSVVDNKKSCMKGGNKESIKLTPRNGRKSFGTPKSDKKNRVTHTCGITDSILAFKQAIHVDVKCNCKPQSSCNSSTQYTATTTDKNKNNSLQLVNSEKKCDDDIDDDFYDDDMSGFFCNSKEDVNSKEPSKVCILNVRAIDDNKNCTINSSTKNMVEKTLTVKGKDNVPDNKNIRTSAVKNKNVFIDKPTVNLETCNTKPIFQGKNEVRDSIKDDFYDDFDNDFFDSIDESKFINLNNEEENTRKRKSDFTSEKENTTNVKKSHVEISDNTIEDDFYNDDIDFGM</sequence>
<keyword evidence="1" id="KW-0175">Coiled coil</keyword>
<feature type="region of interest" description="Disordered" evidence="2">
    <location>
        <begin position="364"/>
        <end position="385"/>
    </location>
</feature>
<proteinExistence type="predicted"/>
<keyword evidence="3" id="KW-0812">Transmembrane</keyword>
<name>A0AAF5DDS3_STRER</name>
<accession>A0AAF5DDS3</accession>
<keyword evidence="4" id="KW-1185">Reference proteome</keyword>
<organism evidence="4 5">
    <name type="scientific">Strongyloides stercoralis</name>
    <name type="common">Threadworm</name>
    <dbReference type="NCBI Taxonomy" id="6248"/>
    <lineage>
        <taxon>Eukaryota</taxon>
        <taxon>Metazoa</taxon>
        <taxon>Ecdysozoa</taxon>
        <taxon>Nematoda</taxon>
        <taxon>Chromadorea</taxon>
        <taxon>Rhabditida</taxon>
        <taxon>Tylenchina</taxon>
        <taxon>Panagrolaimomorpha</taxon>
        <taxon>Strongyloidoidea</taxon>
        <taxon>Strongyloididae</taxon>
        <taxon>Strongyloides</taxon>
    </lineage>
</organism>
<evidence type="ECO:0000256" key="2">
    <source>
        <dbReference type="SAM" id="MobiDB-lite"/>
    </source>
</evidence>
<evidence type="ECO:0000313" key="4">
    <source>
        <dbReference type="Proteomes" id="UP000035681"/>
    </source>
</evidence>
<dbReference type="Proteomes" id="UP000035681">
    <property type="component" value="Unplaced"/>
</dbReference>
<keyword evidence="3" id="KW-1133">Transmembrane helix</keyword>
<dbReference type="AlphaFoldDB" id="A0AAF5DDS3"/>
<feature type="transmembrane region" description="Helical" evidence="3">
    <location>
        <begin position="12"/>
        <end position="39"/>
    </location>
</feature>
<dbReference type="WBParaSite" id="TCONS_00010543.p1">
    <property type="protein sequence ID" value="TCONS_00010543.p1"/>
    <property type="gene ID" value="XLOC_003796"/>
</dbReference>
<evidence type="ECO:0000256" key="1">
    <source>
        <dbReference type="SAM" id="Coils"/>
    </source>
</evidence>
<protein>
    <submittedName>
        <fullName evidence="5">Uncharacterized protein</fullName>
    </submittedName>
</protein>
<evidence type="ECO:0000256" key="3">
    <source>
        <dbReference type="SAM" id="Phobius"/>
    </source>
</evidence>